<feature type="non-terminal residue" evidence="2">
    <location>
        <position position="1"/>
    </location>
</feature>
<reference evidence="2 3" key="1">
    <citation type="journal article" date="2018" name="New Phytol.">
        <title>Phylogenomics of Endogonaceae and evolution of mycorrhizas within Mucoromycota.</title>
        <authorList>
            <person name="Chang Y."/>
            <person name="Desiro A."/>
            <person name="Na H."/>
            <person name="Sandor L."/>
            <person name="Lipzen A."/>
            <person name="Clum A."/>
            <person name="Barry K."/>
            <person name="Grigoriev I.V."/>
            <person name="Martin F.M."/>
            <person name="Stajich J.E."/>
            <person name="Smith M.E."/>
            <person name="Bonito G."/>
            <person name="Spatafora J.W."/>
        </authorList>
    </citation>
    <scope>NUCLEOTIDE SEQUENCE [LARGE SCALE GENOMIC DNA]</scope>
    <source>
        <strain evidence="2 3">AD002</strain>
    </source>
</reference>
<protein>
    <submittedName>
        <fullName evidence="2">Uncharacterized protein</fullName>
    </submittedName>
</protein>
<feature type="region of interest" description="Disordered" evidence="1">
    <location>
        <begin position="123"/>
        <end position="145"/>
    </location>
</feature>
<evidence type="ECO:0000313" key="2">
    <source>
        <dbReference type="EMBL" id="RUS23931.1"/>
    </source>
</evidence>
<keyword evidence="3" id="KW-1185">Reference proteome</keyword>
<proteinExistence type="predicted"/>
<evidence type="ECO:0000313" key="3">
    <source>
        <dbReference type="Proteomes" id="UP000274822"/>
    </source>
</evidence>
<sequence length="303" mass="32871">WRVIQSFGQATCNFPCFSSILHRTKTNPLTAIHHTPPTPLFDMNRTSSNSNGAGGIVLQPQQHFSINDLIHQYQHFSLSNPQTSPTDPPAPSPPQGGDREPSSPSARSFVHDLSVRPNCLQAQESDQAGFQRNLPIPTEATTRSETWGATNFEITHEIAPSRQYGNFADPYPTTSEPTDNASKTLTIQEALYLEQRRALLMQPEQAAALEATNTDPALLRSATGLTSGAFPASSLRTFDDGIHFTSSTLPLIAELGDDDMATENPDPDGYGGELSFLMNDLVMGEADAEASSGLTHGHMPYCM</sequence>
<dbReference type="AlphaFoldDB" id="A0A433Q298"/>
<feature type="region of interest" description="Disordered" evidence="1">
    <location>
        <begin position="78"/>
        <end position="108"/>
    </location>
</feature>
<evidence type="ECO:0000256" key="1">
    <source>
        <dbReference type="SAM" id="MobiDB-lite"/>
    </source>
</evidence>
<comment type="caution">
    <text evidence="2">The sequence shown here is derived from an EMBL/GenBank/DDBJ whole genome shotgun (WGS) entry which is preliminary data.</text>
</comment>
<gene>
    <name evidence="2" type="ORF">BC938DRAFT_474384</name>
</gene>
<organism evidence="2 3">
    <name type="scientific">Jimgerdemannia flammicorona</name>
    <dbReference type="NCBI Taxonomy" id="994334"/>
    <lineage>
        <taxon>Eukaryota</taxon>
        <taxon>Fungi</taxon>
        <taxon>Fungi incertae sedis</taxon>
        <taxon>Mucoromycota</taxon>
        <taxon>Mucoromycotina</taxon>
        <taxon>Endogonomycetes</taxon>
        <taxon>Endogonales</taxon>
        <taxon>Endogonaceae</taxon>
        <taxon>Jimgerdemannia</taxon>
    </lineage>
</organism>
<accession>A0A433Q298</accession>
<name>A0A433Q298_9FUNG</name>
<dbReference type="Proteomes" id="UP000274822">
    <property type="component" value="Unassembled WGS sequence"/>
</dbReference>
<dbReference type="EMBL" id="RBNJ01017981">
    <property type="protein sequence ID" value="RUS23931.1"/>
    <property type="molecule type" value="Genomic_DNA"/>
</dbReference>